<accession>A0A0A9DN68</accession>
<dbReference type="AlphaFoldDB" id="A0A0A9DN68"/>
<sequence>MLHVMIVSRLEALCDFLRLCAQDCTNFIFFPIYFVCSFCKMAVLG</sequence>
<reference evidence="1" key="2">
    <citation type="journal article" date="2015" name="Data Brief">
        <title>Shoot transcriptome of the giant reed, Arundo donax.</title>
        <authorList>
            <person name="Barrero R.A."/>
            <person name="Guerrero F.D."/>
            <person name="Moolhuijzen P."/>
            <person name="Goolsby J.A."/>
            <person name="Tidwell J."/>
            <person name="Bellgard S.E."/>
            <person name="Bellgard M.I."/>
        </authorList>
    </citation>
    <scope>NUCLEOTIDE SEQUENCE</scope>
    <source>
        <tissue evidence="1">Shoot tissue taken approximately 20 cm above the soil surface</tissue>
    </source>
</reference>
<protein>
    <submittedName>
        <fullName evidence="1">Uncharacterized protein</fullName>
    </submittedName>
</protein>
<evidence type="ECO:0000313" key="1">
    <source>
        <dbReference type="EMBL" id="JAD88098.1"/>
    </source>
</evidence>
<organism evidence="1">
    <name type="scientific">Arundo donax</name>
    <name type="common">Giant reed</name>
    <name type="synonym">Donax arundinaceus</name>
    <dbReference type="NCBI Taxonomy" id="35708"/>
    <lineage>
        <taxon>Eukaryota</taxon>
        <taxon>Viridiplantae</taxon>
        <taxon>Streptophyta</taxon>
        <taxon>Embryophyta</taxon>
        <taxon>Tracheophyta</taxon>
        <taxon>Spermatophyta</taxon>
        <taxon>Magnoliopsida</taxon>
        <taxon>Liliopsida</taxon>
        <taxon>Poales</taxon>
        <taxon>Poaceae</taxon>
        <taxon>PACMAD clade</taxon>
        <taxon>Arundinoideae</taxon>
        <taxon>Arundineae</taxon>
        <taxon>Arundo</taxon>
    </lineage>
</organism>
<proteinExistence type="predicted"/>
<dbReference type="EMBL" id="GBRH01209797">
    <property type="protein sequence ID" value="JAD88098.1"/>
    <property type="molecule type" value="Transcribed_RNA"/>
</dbReference>
<name>A0A0A9DN68_ARUDO</name>
<reference evidence="1" key="1">
    <citation type="submission" date="2014-09" db="EMBL/GenBank/DDBJ databases">
        <authorList>
            <person name="Magalhaes I.L.F."/>
            <person name="Oliveira U."/>
            <person name="Santos F.R."/>
            <person name="Vidigal T.H.D.A."/>
            <person name="Brescovit A.D."/>
            <person name="Santos A.J."/>
        </authorList>
    </citation>
    <scope>NUCLEOTIDE SEQUENCE</scope>
    <source>
        <tissue evidence="1">Shoot tissue taken approximately 20 cm above the soil surface</tissue>
    </source>
</reference>